<protein>
    <submittedName>
        <fullName evidence="2">Uncharacterized protein</fullName>
    </submittedName>
</protein>
<keyword evidence="1" id="KW-1133">Transmembrane helix</keyword>
<evidence type="ECO:0000256" key="1">
    <source>
        <dbReference type="SAM" id="Phobius"/>
    </source>
</evidence>
<dbReference type="EnsemblBacteria" id="CAI49789">
    <property type="protein sequence ID" value="CAI49789"/>
    <property type="gene ID" value="NP_3396A"/>
</dbReference>
<dbReference type="Proteomes" id="UP000002698">
    <property type="component" value="Chromosome"/>
</dbReference>
<accession>A0A1U7EX95</accession>
<keyword evidence="1" id="KW-0812">Transmembrane</keyword>
<gene>
    <name evidence="2" type="ordered locus">NP_3396A</name>
</gene>
<keyword evidence="1" id="KW-0472">Membrane</keyword>
<evidence type="ECO:0000313" key="3">
    <source>
        <dbReference type="Proteomes" id="UP000002698"/>
    </source>
</evidence>
<sequence>MFLWSVVRRATELGNKYIDFCALRVIRWCMPSEEMQASERSLTMLASGSAVMHFVAFTAVGYVALESITYGAVAGVLSALGSFFFLPWFIGISSVQSDDGDQIPFAEAAARVPASTQLGTLGGGLEAGSVVMLALGFATDGPNLLYGIAGGLAAALVIHLGWSMLVNR</sequence>
<evidence type="ECO:0000313" key="2">
    <source>
        <dbReference type="EMBL" id="CAI49789.1"/>
    </source>
</evidence>
<proteinExistence type="predicted"/>
<dbReference type="EMBL" id="CR936257">
    <property type="protein sequence ID" value="CAI49789.1"/>
    <property type="molecule type" value="Genomic_DNA"/>
</dbReference>
<dbReference type="STRING" id="348780.NP_3396A"/>
<feature type="transmembrane region" description="Helical" evidence="1">
    <location>
        <begin position="70"/>
        <end position="90"/>
    </location>
</feature>
<organism evidence="2 3">
    <name type="scientific">Natronomonas pharaonis (strain ATCC 35678 / DSM 2160 / CIP 103997 / JCM 8858 / NBRC 14720 / NCIMB 2260 / Gabara)</name>
    <name type="common">Halobacterium pharaonis</name>
    <dbReference type="NCBI Taxonomy" id="348780"/>
    <lineage>
        <taxon>Archaea</taxon>
        <taxon>Methanobacteriati</taxon>
        <taxon>Methanobacteriota</taxon>
        <taxon>Stenosarchaea group</taxon>
        <taxon>Halobacteria</taxon>
        <taxon>Halobacteriales</taxon>
        <taxon>Natronomonadaceae</taxon>
        <taxon>Natronomonas</taxon>
    </lineage>
</organism>
<feature type="transmembrane region" description="Helical" evidence="1">
    <location>
        <begin position="144"/>
        <end position="166"/>
    </location>
</feature>
<dbReference type="KEGG" id="nph:NP_3396A"/>
<dbReference type="HOGENOM" id="CLU_1582942_0_0_2"/>
<dbReference type="eggNOG" id="arCOG11368">
    <property type="taxonomic scope" value="Archaea"/>
</dbReference>
<keyword evidence="3" id="KW-1185">Reference proteome</keyword>
<dbReference type="AlphaFoldDB" id="A0A1U7EX95"/>
<reference evidence="2 3" key="1">
    <citation type="journal article" date="2005" name="Genome Res.">
        <title>Living with two extremes: conclusions from the genome sequence of Natronomonas pharaonis.</title>
        <authorList>
            <person name="Falb M."/>
            <person name="Pfeiffer F."/>
            <person name="Palm P."/>
            <person name="Rodewald K."/>
            <person name="Hickmann V."/>
            <person name="Tittor J."/>
            <person name="Oesterhelt D."/>
        </authorList>
    </citation>
    <scope>NUCLEOTIDE SEQUENCE [LARGE SCALE GENOMIC DNA]</scope>
    <source>
        <strain evidence="3">ATCC 35678 / DSM 2160 / CIP 103997 / JCM 8858 / NBRC 14720 / NCIMB 2260 / Gabara</strain>
    </source>
</reference>
<name>A0A1U7EX95_NATPD</name>
<feature type="transmembrane region" description="Helical" evidence="1">
    <location>
        <begin position="42"/>
        <end position="64"/>
    </location>
</feature>